<keyword evidence="2" id="KW-1185">Reference proteome</keyword>
<protein>
    <submittedName>
        <fullName evidence="1">37717_t:CDS:1</fullName>
    </submittedName>
</protein>
<reference evidence="1 2" key="1">
    <citation type="submission" date="2021-06" db="EMBL/GenBank/DDBJ databases">
        <authorList>
            <person name="Kallberg Y."/>
            <person name="Tangrot J."/>
            <person name="Rosling A."/>
        </authorList>
    </citation>
    <scope>NUCLEOTIDE SEQUENCE [LARGE SCALE GENOMIC DNA]</scope>
    <source>
        <strain evidence="1 2">120-4 pot B 10/14</strain>
    </source>
</reference>
<sequence>MDEPDSSNHYKASIEHDENYANKYVLFPEEMAEELFNKISLVVSDEYFENDLDGINFKSIIVLDNFKDKEDTPQEIAKKIANLIGDSDGYYYIYLNYYGLKKKDELHTFQYRCSQCRSLAKKPRKHQDSELQRDRESIERFDFTEEIKNVIQDLMPSDIYRILETNHPEITQKQIHAWWTTFIKKSFVTPFFEQFKKNKEIFVDATYKTNKLGHELNSIVGQYDGAGFALAYLFVEGGRQDGARTKILADFFKILMYLGMDQLICMYTERSCSDISTDNTLPQKITCSSYDAYNTFNIIDIGFYPDLPINKIKARNNFIFCPKNLRPQITSMMEYHMHFHPLIPNLEGIFMTKGEIWMRCTKEMYEFCTTNSLKHFWSYMWQNWYRGELWPLWARSSMPDRICIFCTMMLIESHWKATTGPCNLCSCFTTYTTQYSNIMMVEKCLHGARNLKEWNMLKKKELRHTYLTNIENWFCNTYPFIALPLLTQKTLSIRRPLLSILDNSLPSSNHASNNDNVNLLADITVVMDNENSEQLFENYESILQDALLIWAKAVEKSFEGISTMVTDIKKYKQR</sequence>
<dbReference type="Proteomes" id="UP000789901">
    <property type="component" value="Unassembled WGS sequence"/>
</dbReference>
<organism evidence="1 2">
    <name type="scientific">Gigaspora margarita</name>
    <dbReference type="NCBI Taxonomy" id="4874"/>
    <lineage>
        <taxon>Eukaryota</taxon>
        <taxon>Fungi</taxon>
        <taxon>Fungi incertae sedis</taxon>
        <taxon>Mucoromycota</taxon>
        <taxon>Glomeromycotina</taxon>
        <taxon>Glomeromycetes</taxon>
        <taxon>Diversisporales</taxon>
        <taxon>Gigasporaceae</taxon>
        <taxon>Gigaspora</taxon>
    </lineage>
</organism>
<accession>A0ABN7VJE4</accession>
<gene>
    <name evidence="1" type="ORF">GMARGA_LOCUS19478</name>
</gene>
<proteinExistence type="predicted"/>
<evidence type="ECO:0000313" key="1">
    <source>
        <dbReference type="EMBL" id="CAG8779152.1"/>
    </source>
</evidence>
<name>A0ABN7VJE4_GIGMA</name>
<evidence type="ECO:0000313" key="2">
    <source>
        <dbReference type="Proteomes" id="UP000789901"/>
    </source>
</evidence>
<feature type="non-terminal residue" evidence="1">
    <location>
        <position position="574"/>
    </location>
</feature>
<comment type="caution">
    <text evidence="1">The sequence shown here is derived from an EMBL/GenBank/DDBJ whole genome shotgun (WGS) entry which is preliminary data.</text>
</comment>
<dbReference type="EMBL" id="CAJVQB010016278">
    <property type="protein sequence ID" value="CAG8779152.1"/>
    <property type="molecule type" value="Genomic_DNA"/>
</dbReference>